<proteinExistence type="predicted"/>
<keyword evidence="1" id="KW-1133">Transmembrane helix</keyword>
<accession>A0A6C0CGN6</accession>
<evidence type="ECO:0000313" key="2">
    <source>
        <dbReference type="EMBL" id="QHT02849.1"/>
    </source>
</evidence>
<evidence type="ECO:0000256" key="1">
    <source>
        <dbReference type="SAM" id="Phobius"/>
    </source>
</evidence>
<dbReference type="AlphaFoldDB" id="A0A6C0CGN6"/>
<keyword evidence="1" id="KW-0472">Membrane</keyword>
<feature type="transmembrane region" description="Helical" evidence="1">
    <location>
        <begin position="34"/>
        <end position="65"/>
    </location>
</feature>
<sequence length="192" mass="21945">MIINFLRALLILILIYIIIVDVELPIIINTPTNQLFIAILVIITMLVVDEIVGFLLGLMFLILYFKYYQKKVNPSAKSDSFSQYLLNPFVDAINTMNNNYKTSTADSKPLPYSLQPVIPEHFVQDSADGCVTTMPYISNELLKAAQTNIYDEKNYNLEIMQDGGNFYGIQGLNSDNKHYEAFDNQYTRYNSV</sequence>
<name>A0A6C0CGN6_9ZZZZ</name>
<protein>
    <submittedName>
        <fullName evidence="2">Uncharacterized protein</fullName>
    </submittedName>
</protein>
<feature type="transmembrane region" description="Helical" evidence="1">
    <location>
        <begin position="7"/>
        <end position="28"/>
    </location>
</feature>
<organism evidence="2">
    <name type="scientific">viral metagenome</name>
    <dbReference type="NCBI Taxonomy" id="1070528"/>
    <lineage>
        <taxon>unclassified sequences</taxon>
        <taxon>metagenomes</taxon>
        <taxon>organismal metagenomes</taxon>
    </lineage>
</organism>
<keyword evidence="1" id="KW-0812">Transmembrane</keyword>
<reference evidence="2" key="1">
    <citation type="journal article" date="2020" name="Nature">
        <title>Giant virus diversity and host interactions through global metagenomics.</title>
        <authorList>
            <person name="Schulz F."/>
            <person name="Roux S."/>
            <person name="Paez-Espino D."/>
            <person name="Jungbluth S."/>
            <person name="Walsh D.A."/>
            <person name="Denef V.J."/>
            <person name="McMahon K.D."/>
            <person name="Konstantinidis K.T."/>
            <person name="Eloe-Fadrosh E.A."/>
            <person name="Kyrpides N.C."/>
            <person name="Woyke T."/>
        </authorList>
    </citation>
    <scope>NUCLEOTIDE SEQUENCE</scope>
    <source>
        <strain evidence="2">GVMAG-M-3300020727-4</strain>
    </source>
</reference>
<dbReference type="EMBL" id="MN739403">
    <property type="protein sequence ID" value="QHT02849.1"/>
    <property type="molecule type" value="Genomic_DNA"/>
</dbReference>